<evidence type="ECO:0000313" key="6">
    <source>
        <dbReference type="EMBL" id="TRY13098.1"/>
    </source>
</evidence>
<keyword evidence="4" id="KW-0472">Membrane</keyword>
<evidence type="ECO:0000256" key="3">
    <source>
        <dbReference type="PROSITE-ProRule" id="PRU01091"/>
    </source>
</evidence>
<dbReference type="SMART" id="SM00862">
    <property type="entry name" value="Trans_reg_C"/>
    <property type="match status" value="1"/>
</dbReference>
<gene>
    <name evidence="6" type="ORF">FN961_17675</name>
</gene>
<sequence length="724" mass="81745">MLNRTRYRLADKVVDPAQCTILSGDNLLKVELRAMQVLLCLINHAGEPVSRDMLLDEVWSGGEVSDNAINRIIGILRNQLGDNAKSPNFIKTLPKVGYVLIASVTLVKEVTKHEKFATEVIAGAELDKVESKKQVFKRSLFATLYLHAGKTALLFTVLLSLLIFSVYQISHNSTIVNPQHVKTELKRLTYLDGQELSPMLSGDGKYLTFAKRELGDKNWRIGLMTLGSRKTHFLEDVFDSQSYPAFSPDGSRIAYLSFNLIGGCQINMVEVIDGQFGKISKITDCKRIIQSTSIVWHPSGKSIYYTDEDHQKTFLSERMLFSIDVTGANKKQLSQPYSIGSGDYSLSLSPNGRYLAVVRNVRWYQVQVMLLSLDTGNWQKLFTLDLALHTVAWSRDSKSLIYRGEGSHLMKYNIESEIHTQLTNILQPVFSPVSNMNGDIVALLGKLYDSEVWQLSTTSQLKKGVNDDSKQNDWFRLIASNGRDSRPAVSLDGRQLAFVSTRTGEPQIWLKLKDGTESQLTQFKDISFIRNVRFSADGSQILGRNSYQPFIYDLDTNKIMYIDIQGQHELYGVAWGPDDQTIMASFDILGRSSLRLVDIESGEVSDTLAEGVEFGLFSSSGQLYFTQRLKEGLWTLKKGEIKLIYEDFTVMLDMSWTIVDEYVYNLAYREGRIDIDRIDLNTGEPIMMKLVEGTRTQAIAVDREGVVYLGTYNESDTNIVKLEY</sequence>
<comment type="similarity">
    <text evidence="1">Belongs to the TolB family.</text>
</comment>
<dbReference type="Gene3D" id="1.10.10.10">
    <property type="entry name" value="Winged helix-like DNA-binding domain superfamily/Winged helix DNA-binding domain"/>
    <property type="match status" value="1"/>
</dbReference>
<evidence type="ECO:0000313" key="7">
    <source>
        <dbReference type="Proteomes" id="UP000318126"/>
    </source>
</evidence>
<protein>
    <submittedName>
        <fullName evidence="6">CadC family transcriptional regulator</fullName>
    </submittedName>
</protein>
<dbReference type="EMBL" id="VKGK01000023">
    <property type="protein sequence ID" value="TRY13098.1"/>
    <property type="molecule type" value="Genomic_DNA"/>
</dbReference>
<dbReference type="GO" id="GO:0000160">
    <property type="term" value="P:phosphorelay signal transduction system"/>
    <property type="evidence" value="ECO:0007669"/>
    <property type="project" value="InterPro"/>
</dbReference>
<keyword evidence="2 3" id="KW-0238">DNA-binding</keyword>
<dbReference type="InterPro" id="IPR011659">
    <property type="entry name" value="WD40"/>
</dbReference>
<feature type="transmembrane region" description="Helical" evidence="4">
    <location>
        <begin position="140"/>
        <end position="167"/>
    </location>
</feature>
<dbReference type="SUPFAM" id="SSF82171">
    <property type="entry name" value="DPP6 N-terminal domain-like"/>
    <property type="match status" value="1"/>
</dbReference>
<dbReference type="Pfam" id="PF07676">
    <property type="entry name" value="PD40"/>
    <property type="match status" value="3"/>
</dbReference>
<keyword evidence="7" id="KW-1185">Reference proteome</keyword>
<evidence type="ECO:0000256" key="2">
    <source>
        <dbReference type="ARBA" id="ARBA00023125"/>
    </source>
</evidence>
<keyword evidence="4" id="KW-0812">Transmembrane</keyword>
<evidence type="ECO:0000256" key="4">
    <source>
        <dbReference type="SAM" id="Phobius"/>
    </source>
</evidence>
<comment type="caution">
    <text evidence="6">The sequence shown here is derived from an EMBL/GenBank/DDBJ whole genome shotgun (WGS) entry which is preliminary data.</text>
</comment>
<dbReference type="InterPro" id="IPR001867">
    <property type="entry name" value="OmpR/PhoB-type_DNA-bd"/>
</dbReference>
<dbReference type="InterPro" id="IPR036388">
    <property type="entry name" value="WH-like_DNA-bd_sf"/>
</dbReference>
<reference evidence="7" key="1">
    <citation type="submission" date="2019-07" db="EMBL/GenBank/DDBJ databases">
        <title>Shewanella sp. YLB-08 draft genomic sequence.</title>
        <authorList>
            <person name="Yu L."/>
        </authorList>
    </citation>
    <scope>NUCLEOTIDE SEQUENCE [LARGE SCALE GENOMIC DNA]</scope>
    <source>
        <strain evidence="7">JCM 20706</strain>
    </source>
</reference>
<evidence type="ECO:0000259" key="5">
    <source>
        <dbReference type="PROSITE" id="PS51755"/>
    </source>
</evidence>
<keyword evidence="4" id="KW-1133">Transmembrane helix</keyword>
<accession>A0A553JKX2</accession>
<dbReference type="SUPFAM" id="SSF46894">
    <property type="entry name" value="C-terminal effector domain of the bipartite response regulators"/>
    <property type="match status" value="1"/>
</dbReference>
<proteinExistence type="inferred from homology"/>
<dbReference type="Pfam" id="PF00486">
    <property type="entry name" value="Trans_reg_C"/>
    <property type="match status" value="1"/>
</dbReference>
<feature type="DNA-binding region" description="OmpR/PhoB-type" evidence="3">
    <location>
        <begin position="4"/>
        <end position="102"/>
    </location>
</feature>
<dbReference type="GO" id="GO:0006355">
    <property type="term" value="P:regulation of DNA-templated transcription"/>
    <property type="evidence" value="ECO:0007669"/>
    <property type="project" value="InterPro"/>
</dbReference>
<dbReference type="Gene3D" id="2.120.10.30">
    <property type="entry name" value="TolB, C-terminal domain"/>
    <property type="match status" value="2"/>
</dbReference>
<organism evidence="6 7">
    <name type="scientific">Shewanella hanedai</name>
    <name type="common">Alteromonas hanedai</name>
    <dbReference type="NCBI Taxonomy" id="25"/>
    <lineage>
        <taxon>Bacteria</taxon>
        <taxon>Pseudomonadati</taxon>
        <taxon>Pseudomonadota</taxon>
        <taxon>Gammaproteobacteria</taxon>
        <taxon>Alteromonadales</taxon>
        <taxon>Shewanellaceae</taxon>
        <taxon>Shewanella</taxon>
    </lineage>
</organism>
<dbReference type="PANTHER" id="PTHR36842:SF1">
    <property type="entry name" value="PROTEIN TOLB"/>
    <property type="match status" value="1"/>
</dbReference>
<dbReference type="RefSeq" id="WP_144041505.1">
    <property type="nucleotide sequence ID" value="NZ_BMPL01000043.1"/>
</dbReference>
<dbReference type="PROSITE" id="PS51755">
    <property type="entry name" value="OMPR_PHOB"/>
    <property type="match status" value="1"/>
</dbReference>
<name>A0A553JKX2_SHEHA</name>
<dbReference type="Proteomes" id="UP000318126">
    <property type="component" value="Unassembled WGS sequence"/>
</dbReference>
<dbReference type="PANTHER" id="PTHR36842">
    <property type="entry name" value="PROTEIN TOLB HOMOLOG"/>
    <property type="match status" value="1"/>
</dbReference>
<feature type="domain" description="OmpR/PhoB-type" evidence="5">
    <location>
        <begin position="4"/>
        <end position="102"/>
    </location>
</feature>
<dbReference type="AlphaFoldDB" id="A0A553JKX2"/>
<dbReference type="InterPro" id="IPR011042">
    <property type="entry name" value="6-blade_b-propeller_TolB-like"/>
</dbReference>
<dbReference type="CDD" id="cd00383">
    <property type="entry name" value="trans_reg_C"/>
    <property type="match status" value="1"/>
</dbReference>
<dbReference type="GO" id="GO:0003677">
    <property type="term" value="F:DNA binding"/>
    <property type="evidence" value="ECO:0007669"/>
    <property type="project" value="UniProtKB-UniRule"/>
</dbReference>
<dbReference type="SUPFAM" id="SSF63829">
    <property type="entry name" value="Calcium-dependent phosphotriesterase"/>
    <property type="match status" value="1"/>
</dbReference>
<dbReference type="InterPro" id="IPR016032">
    <property type="entry name" value="Sig_transdc_resp-reg_C-effctor"/>
</dbReference>
<dbReference type="OrthoDB" id="5900874at2"/>
<evidence type="ECO:0000256" key="1">
    <source>
        <dbReference type="ARBA" id="ARBA00009820"/>
    </source>
</evidence>